<accession>A0ABY8XYU9</accession>
<protein>
    <submittedName>
        <fullName evidence="3">DUF4190 domain-containing protein</fullName>
    </submittedName>
</protein>
<gene>
    <name evidence="3" type="ORF">QP939_18895</name>
</gene>
<dbReference type="RefSeq" id="WP_285458099.1">
    <property type="nucleotide sequence ID" value="NZ_CP127173.1"/>
</dbReference>
<feature type="transmembrane region" description="Helical" evidence="2">
    <location>
        <begin position="85"/>
        <end position="102"/>
    </location>
</feature>
<evidence type="ECO:0000256" key="2">
    <source>
        <dbReference type="SAM" id="Phobius"/>
    </source>
</evidence>
<proteinExistence type="predicted"/>
<feature type="transmembrane region" description="Helical" evidence="2">
    <location>
        <begin position="114"/>
        <end position="141"/>
    </location>
</feature>
<organism evidence="3 4">
    <name type="scientific">Amycolatopsis nalaikhensis</name>
    <dbReference type="NCBI Taxonomy" id="715472"/>
    <lineage>
        <taxon>Bacteria</taxon>
        <taxon>Bacillati</taxon>
        <taxon>Actinomycetota</taxon>
        <taxon>Actinomycetes</taxon>
        <taxon>Pseudonocardiales</taxon>
        <taxon>Pseudonocardiaceae</taxon>
        <taxon>Amycolatopsis</taxon>
    </lineage>
</organism>
<reference evidence="3 4" key="1">
    <citation type="submission" date="2023-06" db="EMBL/GenBank/DDBJ databases">
        <authorList>
            <person name="Oyuntsetseg B."/>
            <person name="Kim S.B."/>
        </authorList>
    </citation>
    <scope>NUCLEOTIDE SEQUENCE [LARGE SCALE GENOMIC DNA]</scope>
    <source>
        <strain evidence="3 4">2-2</strain>
    </source>
</reference>
<feature type="region of interest" description="Disordered" evidence="1">
    <location>
        <begin position="1"/>
        <end position="26"/>
    </location>
</feature>
<feature type="compositionally biased region" description="Pro residues" evidence="1">
    <location>
        <begin position="16"/>
        <end position="25"/>
    </location>
</feature>
<keyword evidence="2" id="KW-0472">Membrane</keyword>
<dbReference type="EMBL" id="CP127173">
    <property type="protein sequence ID" value="WIV60520.1"/>
    <property type="molecule type" value="Genomic_DNA"/>
</dbReference>
<name>A0ABY8XYU9_9PSEU</name>
<feature type="transmembrane region" description="Helical" evidence="2">
    <location>
        <begin position="58"/>
        <end position="79"/>
    </location>
</feature>
<sequence>MTSYDPYQPDRQLPAPAEPGYPPSAPQYAVQPYVSQPYPAYGPQPVYGAQPYGAYQPLTTSGMAVAGMVVGIIALVTFWVPFVDLLLGFLAIGLSWAGMVQAGRPGYTGKGMGIAGLICGILAVIPALIVMLFFFGLFAAAGTACGLAC</sequence>
<dbReference type="Proteomes" id="UP001227101">
    <property type="component" value="Chromosome"/>
</dbReference>
<evidence type="ECO:0000313" key="4">
    <source>
        <dbReference type="Proteomes" id="UP001227101"/>
    </source>
</evidence>
<evidence type="ECO:0000313" key="3">
    <source>
        <dbReference type="EMBL" id="WIV60520.1"/>
    </source>
</evidence>
<keyword evidence="2" id="KW-1133">Transmembrane helix</keyword>
<evidence type="ECO:0000256" key="1">
    <source>
        <dbReference type="SAM" id="MobiDB-lite"/>
    </source>
</evidence>
<keyword evidence="2" id="KW-0812">Transmembrane</keyword>
<keyword evidence="4" id="KW-1185">Reference proteome</keyword>